<dbReference type="Proteomes" id="UP000258707">
    <property type="component" value="Chromosome"/>
</dbReference>
<keyword evidence="1" id="KW-0812">Transmembrane</keyword>
<evidence type="ECO:0000313" key="3">
    <source>
        <dbReference type="EMBL" id="AXR80892.1"/>
    </source>
</evidence>
<reference evidence="3" key="3">
    <citation type="journal article" date="2019" name="Int. J. Syst. Evol. Microbiol.">
        <title>Natronolimnobius sulfurireducens sp. nov. and Halalkaliarchaeum desulfuricum gen. nov., sp. nov., the first sulfur-respiring alkaliphilic haloarchaea from hypersaline alkaline lakes.</title>
        <authorList>
            <person name="Sorokin D.Y."/>
            <person name="Yakimov M."/>
            <person name="Messina E."/>
            <person name="Merkel A.Y."/>
            <person name="Bale N.J."/>
            <person name="Sinninghe Damste J.S."/>
        </authorList>
    </citation>
    <scope>NUCLEOTIDE SEQUENCE</scope>
    <source>
        <strain evidence="3">AArc-Mg</strain>
        <strain evidence="2">AArc1</strain>
    </source>
</reference>
<keyword evidence="4" id="KW-1185">Reference proteome</keyword>
<evidence type="ECO:0000313" key="5">
    <source>
        <dbReference type="Proteomes" id="UP000258707"/>
    </source>
</evidence>
<dbReference type="GeneID" id="37641365"/>
<dbReference type="KEGG" id="nan:AArc1_2782"/>
<feature type="transmembrane region" description="Helical" evidence="1">
    <location>
        <begin position="48"/>
        <end position="67"/>
    </location>
</feature>
<gene>
    <name evidence="2" type="ORF">AArc1_2782</name>
    <name evidence="3" type="ORF">AArcMg_0871</name>
</gene>
<evidence type="ECO:0000313" key="4">
    <source>
        <dbReference type="Proteomes" id="UP000258613"/>
    </source>
</evidence>
<feature type="transmembrane region" description="Helical" evidence="1">
    <location>
        <begin position="73"/>
        <end position="97"/>
    </location>
</feature>
<name>A0A346PMZ7_9EURY</name>
<dbReference type="AlphaFoldDB" id="A0A346PMZ7"/>
<feature type="transmembrane region" description="Helical" evidence="1">
    <location>
        <begin position="6"/>
        <end position="36"/>
    </location>
</feature>
<accession>A0A346PHU9</accession>
<proteinExistence type="predicted"/>
<evidence type="ECO:0000256" key="1">
    <source>
        <dbReference type="SAM" id="Phobius"/>
    </source>
</evidence>
<reference evidence="5" key="1">
    <citation type="submission" date="2017-10" db="EMBL/GenBank/DDBJ databases">
        <title>Phenotypic and genomic properties of facultatively anaerobic sulfur-reducing natronoarchaea from hypersaline soda lakes.</title>
        <authorList>
            <person name="Sorokin D.Y."/>
            <person name="Kublanov I.V."/>
            <person name="Roman P."/>
            <person name="Sinninghe Damste J.S."/>
            <person name="Golyshin P.N."/>
            <person name="Rojo D."/>
            <person name="Ciordia S."/>
            <person name="Mena Md.C."/>
            <person name="Ferrer M."/>
            <person name="Messina E."/>
            <person name="Smedile F."/>
            <person name="La Spada G."/>
            <person name="La Cono V."/>
            <person name="Yakimov M.M."/>
        </authorList>
    </citation>
    <scope>NUCLEOTIDE SEQUENCE [LARGE SCALE GENOMIC DNA]</scope>
    <source>
        <strain evidence="5">AArc1</strain>
    </source>
</reference>
<dbReference type="Proteomes" id="UP000258613">
    <property type="component" value="Chromosome"/>
</dbReference>
<sequence length="108" mass="11249">MDWIDAVAVVGIVVLAVSATALETIVVAAALGGFMLSLSVWRLYGGRPWEALGWFAWVGAAAMVVLGPGNPPVLVAFVIAAIVGAMALLGGRFGILVDVWSVDDRRVE</sequence>
<protein>
    <submittedName>
        <fullName evidence="3">Uncharacterized protein</fullName>
    </submittedName>
</protein>
<evidence type="ECO:0000313" key="2">
    <source>
        <dbReference type="EMBL" id="AXR79094.1"/>
    </source>
</evidence>
<reference evidence="4" key="2">
    <citation type="submission" date="2018-02" db="EMBL/GenBank/DDBJ databases">
        <title>Phenotypic and genomic properties of facultatively anaerobic sulfur-reducing natronoarchaea from hypersaline soda lakes.</title>
        <authorList>
            <person name="Sorokin D.Y."/>
            <person name="Kublanov I.V."/>
            <person name="Roman P."/>
            <person name="Sinninghe Damste J.S."/>
            <person name="Golyshin P.N."/>
            <person name="Rojo D."/>
            <person name="Ciordia S."/>
            <person name="Mena M.D.C."/>
            <person name="Ferrer M."/>
            <person name="Messina E."/>
            <person name="Smedile F."/>
            <person name="La Spada G."/>
            <person name="La Cono V."/>
            <person name="Yakimov M.M."/>
        </authorList>
    </citation>
    <scope>NUCLEOTIDE SEQUENCE [LARGE SCALE GENOMIC DNA]</scope>
    <source>
        <strain evidence="4">AArc-Mg</strain>
    </source>
</reference>
<dbReference type="OrthoDB" id="202380at2157"/>
<dbReference type="KEGG" id="nag:AArcMg_0871"/>
<organism evidence="3 4">
    <name type="scientific">Natrarchaeobaculum sulfurireducens</name>
    <dbReference type="NCBI Taxonomy" id="2044521"/>
    <lineage>
        <taxon>Archaea</taxon>
        <taxon>Methanobacteriati</taxon>
        <taxon>Methanobacteriota</taxon>
        <taxon>Stenosarchaea group</taxon>
        <taxon>Halobacteria</taxon>
        <taxon>Halobacteriales</taxon>
        <taxon>Natrialbaceae</taxon>
        <taxon>Natrarchaeobaculum</taxon>
    </lineage>
</organism>
<accession>A0A346PMZ7</accession>
<dbReference type="EMBL" id="CP024047">
    <property type="protein sequence ID" value="AXR79094.1"/>
    <property type="molecule type" value="Genomic_DNA"/>
</dbReference>
<keyword evidence="1" id="KW-0472">Membrane</keyword>
<dbReference type="EMBL" id="CP027033">
    <property type="protein sequence ID" value="AXR80892.1"/>
    <property type="molecule type" value="Genomic_DNA"/>
</dbReference>
<dbReference type="RefSeq" id="WP_117365090.1">
    <property type="nucleotide sequence ID" value="NZ_CP024047.1"/>
</dbReference>
<keyword evidence="1" id="KW-1133">Transmembrane helix</keyword>